<feature type="binding site" evidence="11">
    <location>
        <begin position="6"/>
        <end position="13"/>
    </location>
    <ligand>
        <name>ATP</name>
        <dbReference type="ChEBI" id="CHEBI:30616"/>
    </ligand>
</feature>
<evidence type="ECO:0000256" key="3">
    <source>
        <dbReference type="ARBA" id="ARBA00022679"/>
    </source>
</evidence>
<protein>
    <recommendedName>
        <fullName evidence="11">tRNA-specific 2-thiouridylase MnmA</fullName>
        <ecNumber evidence="11">2.8.1.13</ecNumber>
    </recommendedName>
</protein>
<dbReference type="InterPro" id="IPR004506">
    <property type="entry name" value="MnmA-like"/>
</dbReference>
<dbReference type="NCBIfam" id="NF001138">
    <property type="entry name" value="PRK00143.1"/>
    <property type="match status" value="1"/>
</dbReference>
<feature type="domain" description="tRNA-specific 2-thiouridylase MnmA-like C-terminal" evidence="12">
    <location>
        <begin position="280"/>
        <end position="356"/>
    </location>
</feature>
<dbReference type="GO" id="GO:0103016">
    <property type="term" value="F:tRNA-uridine 2-sulfurtransferase activity"/>
    <property type="evidence" value="ECO:0007669"/>
    <property type="project" value="UniProtKB-EC"/>
</dbReference>
<dbReference type="Pfam" id="PF20258">
    <property type="entry name" value="tRNA_Me_trans_C"/>
    <property type="match status" value="1"/>
</dbReference>
<comment type="similarity">
    <text evidence="11">Belongs to the MnmA/TRMU family.</text>
</comment>
<comment type="caution">
    <text evidence="11">Lacks conserved residue(s) required for the propagation of feature annotation.</text>
</comment>
<keyword evidence="2 11" id="KW-0820">tRNA-binding</keyword>
<keyword evidence="5 11" id="KW-0547">Nucleotide-binding</keyword>
<dbReference type="CDD" id="cd01998">
    <property type="entry name" value="MnmA_TRMU-like"/>
    <property type="match status" value="1"/>
</dbReference>
<dbReference type="PANTHER" id="PTHR11933">
    <property type="entry name" value="TRNA 5-METHYLAMINOMETHYL-2-THIOURIDYLATE -METHYLTRANSFERASE"/>
    <property type="match status" value="1"/>
</dbReference>
<dbReference type="Gene3D" id="3.40.50.620">
    <property type="entry name" value="HUPs"/>
    <property type="match status" value="1"/>
</dbReference>
<evidence type="ECO:0000256" key="9">
    <source>
        <dbReference type="ARBA" id="ARBA00051542"/>
    </source>
</evidence>
<dbReference type="GO" id="GO:0002143">
    <property type="term" value="P:tRNA wobble position uridine thiolation"/>
    <property type="evidence" value="ECO:0007669"/>
    <property type="project" value="TreeGrafter"/>
</dbReference>
<feature type="site" description="Interaction with tRNA" evidence="11">
    <location>
        <position position="340"/>
    </location>
</feature>
<evidence type="ECO:0000256" key="7">
    <source>
        <dbReference type="ARBA" id="ARBA00022884"/>
    </source>
</evidence>
<keyword evidence="8 11" id="KW-1015">Disulfide bond</keyword>
<dbReference type="InterPro" id="IPR046884">
    <property type="entry name" value="MnmA-like_central"/>
</dbReference>
<comment type="catalytic activity">
    <reaction evidence="9 11">
        <text>S-sulfanyl-L-cysteinyl-[protein] + uridine(34) in tRNA + AH2 + ATP = 2-thiouridine(34) in tRNA + L-cysteinyl-[protein] + A + AMP + diphosphate + H(+)</text>
        <dbReference type="Rhea" id="RHEA:47032"/>
        <dbReference type="Rhea" id="RHEA-COMP:10131"/>
        <dbReference type="Rhea" id="RHEA-COMP:11726"/>
        <dbReference type="Rhea" id="RHEA-COMP:11727"/>
        <dbReference type="Rhea" id="RHEA-COMP:11728"/>
        <dbReference type="ChEBI" id="CHEBI:13193"/>
        <dbReference type="ChEBI" id="CHEBI:15378"/>
        <dbReference type="ChEBI" id="CHEBI:17499"/>
        <dbReference type="ChEBI" id="CHEBI:29950"/>
        <dbReference type="ChEBI" id="CHEBI:30616"/>
        <dbReference type="ChEBI" id="CHEBI:33019"/>
        <dbReference type="ChEBI" id="CHEBI:61963"/>
        <dbReference type="ChEBI" id="CHEBI:65315"/>
        <dbReference type="ChEBI" id="CHEBI:87170"/>
        <dbReference type="ChEBI" id="CHEBI:456215"/>
        <dbReference type="EC" id="2.8.1.13"/>
    </reaction>
</comment>
<evidence type="ECO:0000256" key="5">
    <source>
        <dbReference type="ARBA" id="ARBA00022741"/>
    </source>
</evidence>
<proteinExistence type="inferred from homology"/>
<dbReference type="GO" id="GO:0000049">
    <property type="term" value="F:tRNA binding"/>
    <property type="evidence" value="ECO:0007669"/>
    <property type="project" value="UniProtKB-KW"/>
</dbReference>
<dbReference type="NCBIfam" id="TIGR00420">
    <property type="entry name" value="trmU"/>
    <property type="match status" value="1"/>
</dbReference>
<feature type="disulfide bond" description="Alternate" evidence="11">
    <location>
        <begin position="101"/>
        <end position="198"/>
    </location>
</feature>
<dbReference type="Gene3D" id="2.40.30.10">
    <property type="entry name" value="Translation factors"/>
    <property type="match status" value="1"/>
</dbReference>
<organism evidence="14 15">
    <name type="scientific">Schaalia canis</name>
    <dbReference type="NCBI Taxonomy" id="100469"/>
    <lineage>
        <taxon>Bacteria</taxon>
        <taxon>Bacillati</taxon>
        <taxon>Actinomycetota</taxon>
        <taxon>Actinomycetes</taxon>
        <taxon>Actinomycetales</taxon>
        <taxon>Actinomycetaceae</taxon>
        <taxon>Schaalia</taxon>
    </lineage>
</organism>
<dbReference type="EC" id="2.8.1.13" evidence="11"/>
<evidence type="ECO:0000313" key="15">
    <source>
        <dbReference type="Proteomes" id="UP000280444"/>
    </source>
</evidence>
<dbReference type="Pfam" id="PF03054">
    <property type="entry name" value="tRNA_Me_trans"/>
    <property type="match status" value="1"/>
</dbReference>
<feature type="active site" description="Cysteine persulfide intermediate" evidence="11">
    <location>
        <position position="198"/>
    </location>
</feature>
<dbReference type="GO" id="GO:0005737">
    <property type="term" value="C:cytoplasm"/>
    <property type="evidence" value="ECO:0007669"/>
    <property type="project" value="UniProtKB-SubCell"/>
</dbReference>
<evidence type="ECO:0000256" key="6">
    <source>
        <dbReference type="ARBA" id="ARBA00022840"/>
    </source>
</evidence>
<keyword evidence="3 11" id="KW-0808">Transferase</keyword>
<feature type="domain" description="tRNA-specific 2-thiouridylase MnmA-like central" evidence="13">
    <location>
        <begin position="207"/>
        <end position="272"/>
    </location>
</feature>
<dbReference type="Gene3D" id="2.30.30.280">
    <property type="entry name" value="Adenine nucleotide alpha hydrolases-like domains"/>
    <property type="match status" value="1"/>
</dbReference>
<dbReference type="EMBL" id="RQZF01000009">
    <property type="protein sequence ID" value="RRC94861.1"/>
    <property type="molecule type" value="Genomic_DNA"/>
</dbReference>
<feature type="region of interest" description="Interaction with tRNA" evidence="11">
    <location>
        <begin position="147"/>
        <end position="149"/>
    </location>
</feature>
<comment type="caution">
    <text evidence="14">The sequence shown here is derived from an EMBL/GenBank/DDBJ whole genome shotgun (WGS) entry which is preliminary data.</text>
</comment>
<gene>
    <name evidence="11 14" type="primary">mnmA</name>
    <name evidence="14" type="ORF">EII11_08275</name>
</gene>
<dbReference type="Proteomes" id="UP000280444">
    <property type="component" value="Unassembled WGS sequence"/>
</dbReference>
<dbReference type="PANTHER" id="PTHR11933:SF5">
    <property type="entry name" value="MITOCHONDRIAL TRNA-SPECIFIC 2-THIOURIDYLASE 1"/>
    <property type="match status" value="1"/>
</dbReference>
<evidence type="ECO:0000256" key="2">
    <source>
        <dbReference type="ARBA" id="ARBA00022555"/>
    </source>
</evidence>
<keyword evidence="15" id="KW-1185">Reference proteome</keyword>
<evidence type="ECO:0000256" key="1">
    <source>
        <dbReference type="ARBA" id="ARBA00022490"/>
    </source>
</evidence>
<feature type="active site" description="Nucleophile" evidence="11">
    <location>
        <position position="101"/>
    </location>
</feature>
<dbReference type="OrthoDB" id="9800696at2"/>
<keyword evidence="1 11" id="KW-0963">Cytoplasm</keyword>
<dbReference type="SUPFAM" id="SSF52402">
    <property type="entry name" value="Adenine nucleotide alpha hydrolases-like"/>
    <property type="match status" value="1"/>
</dbReference>
<evidence type="ECO:0000256" key="11">
    <source>
        <dbReference type="HAMAP-Rule" id="MF_00144"/>
    </source>
</evidence>
<evidence type="ECO:0000256" key="10">
    <source>
        <dbReference type="ARBA" id="ARBA00056575"/>
    </source>
</evidence>
<evidence type="ECO:0000259" key="13">
    <source>
        <dbReference type="Pfam" id="PF20259"/>
    </source>
</evidence>
<keyword evidence="7 11" id="KW-0694">RNA-binding</keyword>
<dbReference type="HAMAP" id="MF_00144">
    <property type="entry name" value="tRNA_thiouridyl_MnmA"/>
    <property type="match status" value="1"/>
</dbReference>
<dbReference type="AlphaFoldDB" id="A0A3P1SC57"/>
<evidence type="ECO:0000259" key="12">
    <source>
        <dbReference type="Pfam" id="PF20258"/>
    </source>
</evidence>
<evidence type="ECO:0000256" key="4">
    <source>
        <dbReference type="ARBA" id="ARBA00022694"/>
    </source>
</evidence>
<feature type="binding site" evidence="11">
    <location>
        <position position="125"/>
    </location>
    <ligand>
        <name>ATP</name>
        <dbReference type="ChEBI" id="CHEBI:30616"/>
    </ligand>
</feature>
<feature type="binding site" evidence="11">
    <location>
        <position position="32"/>
    </location>
    <ligand>
        <name>ATP</name>
        <dbReference type="ChEBI" id="CHEBI:30616"/>
    </ligand>
</feature>
<reference evidence="14 15" key="1">
    <citation type="submission" date="2018-11" db="EMBL/GenBank/DDBJ databases">
        <title>Genomes From Bacteria Associated with the Canine Oral Cavity: a Test Case for Automated Genome-Based Taxonomic Assignment.</title>
        <authorList>
            <person name="Coil D.A."/>
            <person name="Jospin G."/>
            <person name="Darling A.E."/>
            <person name="Wallis C."/>
            <person name="Davis I.J."/>
            <person name="Harris S."/>
            <person name="Eisen J.A."/>
            <person name="Holcombe L.J."/>
            <person name="O'Flynn C."/>
        </authorList>
    </citation>
    <scope>NUCLEOTIDE SEQUENCE [LARGE SCALE GENOMIC DNA]</scope>
    <source>
        <strain evidence="14 15">OH770</strain>
    </source>
</reference>
<feature type="site" description="Interaction with tRNA" evidence="11">
    <location>
        <position position="126"/>
    </location>
</feature>
<name>A0A3P1SC57_9ACTO</name>
<dbReference type="RefSeq" id="WP_124871381.1">
    <property type="nucleotide sequence ID" value="NZ_RQZF01000009.1"/>
</dbReference>
<dbReference type="InterPro" id="IPR014729">
    <property type="entry name" value="Rossmann-like_a/b/a_fold"/>
</dbReference>
<evidence type="ECO:0000256" key="8">
    <source>
        <dbReference type="ARBA" id="ARBA00023157"/>
    </source>
</evidence>
<evidence type="ECO:0000313" key="14">
    <source>
        <dbReference type="EMBL" id="RRC94861.1"/>
    </source>
</evidence>
<comment type="subcellular location">
    <subcellularLocation>
        <location evidence="11">Cytoplasm</location>
    </subcellularLocation>
</comment>
<keyword evidence="4 11" id="KW-0819">tRNA processing</keyword>
<comment type="function">
    <text evidence="10 11">Catalyzes the 2-thiolation of uridine at the wobble position (U34) of tRNA, leading to the formation of s(2)U34.</text>
</comment>
<dbReference type="FunFam" id="2.30.30.280:FF:000001">
    <property type="entry name" value="tRNA-specific 2-thiouridylase MnmA"/>
    <property type="match status" value="1"/>
</dbReference>
<keyword evidence="6 11" id="KW-0067">ATP-binding</keyword>
<dbReference type="GO" id="GO:0005524">
    <property type="term" value="F:ATP binding"/>
    <property type="evidence" value="ECO:0007669"/>
    <property type="project" value="UniProtKB-KW"/>
</dbReference>
<dbReference type="InterPro" id="IPR023382">
    <property type="entry name" value="MnmA-like_central_sf"/>
</dbReference>
<dbReference type="InterPro" id="IPR046885">
    <property type="entry name" value="MnmA-like_C"/>
</dbReference>
<sequence length="362" mass="39063">MRVLAALSGGVDSAVAAAKVVEAGHEVVGVHMALSTNPQECRIGSRGCCSVEDAGDAARAAEILGIPFYVWDLAEEFEETVITDFVEQYQKGHTPNPCVRCNEFVKFRELADRARALGFDAVCTGHYARIVEGEAGKELHRGYDNLKDQSYVLAVMGEDELERVLLPLGDAPDKAWVRAEADRLGLGVADKPDSYDICFIPDGDTQGFLRARLGSTPGQIIDADGAVVGEHDGYWNFTVGQRRGLHLGNPAADGRPRYVIETRPESNQVVVGAAELLSVDRILCEDIIWLAGDDQGEDTHDLFVQVRAHGTPVPVAECAHEGSGLRVDLAQSLRGVAAGQSLVVYRGTRVLGEGTIVKAMRR</sequence>
<dbReference type="FunFam" id="3.40.50.620:FF:000057">
    <property type="entry name" value="tRNA-specific 2-thiouridylase MnmA"/>
    <property type="match status" value="1"/>
</dbReference>
<dbReference type="Pfam" id="PF20259">
    <property type="entry name" value="tRNA_Me_trans_M"/>
    <property type="match status" value="1"/>
</dbReference>
<accession>A0A3P1SC57</accession>